<organism evidence="1 2">
    <name type="scientific">Fasciola gigantica</name>
    <name type="common">Giant liver fluke</name>
    <dbReference type="NCBI Taxonomy" id="46835"/>
    <lineage>
        <taxon>Eukaryota</taxon>
        <taxon>Metazoa</taxon>
        <taxon>Spiralia</taxon>
        <taxon>Lophotrochozoa</taxon>
        <taxon>Platyhelminthes</taxon>
        <taxon>Trematoda</taxon>
        <taxon>Digenea</taxon>
        <taxon>Plagiorchiida</taxon>
        <taxon>Echinostomata</taxon>
        <taxon>Echinostomatoidea</taxon>
        <taxon>Fasciolidae</taxon>
        <taxon>Fasciola</taxon>
    </lineage>
</organism>
<comment type="caution">
    <text evidence="1">The sequence shown here is derived from an EMBL/GenBank/DDBJ whole genome shotgun (WGS) entry which is preliminary data.</text>
</comment>
<sequence>MLSILDKCFHFSESERPQQKTTCVRAKFNVPLRQIQTTASKGSDELSTIDYMTELHSVVMQNLHSTEQLLETVEYKVSYGASDCVFPLSTLGEIGDFDRDLYKKSDRNKLTLC</sequence>
<keyword evidence="2" id="KW-1185">Reference proteome</keyword>
<protein>
    <submittedName>
        <fullName evidence="1">Uncharacterized protein</fullName>
    </submittedName>
</protein>
<evidence type="ECO:0000313" key="1">
    <source>
        <dbReference type="EMBL" id="TPP60095.1"/>
    </source>
</evidence>
<evidence type="ECO:0000313" key="2">
    <source>
        <dbReference type="Proteomes" id="UP000316759"/>
    </source>
</evidence>
<proteinExistence type="predicted"/>
<reference evidence="1 2" key="1">
    <citation type="submission" date="2019-04" db="EMBL/GenBank/DDBJ databases">
        <title>Annotation for the trematode Fasciola gigantica.</title>
        <authorList>
            <person name="Choi Y.-J."/>
        </authorList>
    </citation>
    <scope>NUCLEOTIDE SEQUENCE [LARGE SCALE GENOMIC DNA]</scope>
    <source>
        <strain evidence="1">Uganda_cow_1</strain>
    </source>
</reference>
<gene>
    <name evidence="1" type="ORF">FGIG_11031</name>
</gene>
<dbReference type="Proteomes" id="UP000316759">
    <property type="component" value="Unassembled WGS sequence"/>
</dbReference>
<name>A0A504YI50_FASGI</name>
<accession>A0A504YI50</accession>
<dbReference type="EMBL" id="SUNJ01009853">
    <property type="protein sequence ID" value="TPP60095.1"/>
    <property type="molecule type" value="Genomic_DNA"/>
</dbReference>
<dbReference type="AlphaFoldDB" id="A0A504YI50"/>